<feature type="transmembrane region" description="Helical" evidence="1">
    <location>
        <begin position="332"/>
        <end position="357"/>
    </location>
</feature>
<sequence>MDASFSERLSRACTETIANVKRVLLFGLAISTCSAVLLATMRDDGKLKRVLLFGLAISTCSAVLLATMSERLSRAYSETMAHAKRVLLFGLAITAVLLATMRAAKLELHLAAAKLEDRSTPHLAYAIEGGVTTAHYCVMYWSARVILASQKGINNLAVFYTRLWSGLVFLFCCMMVVLVLLFNTGLDVAAYGLHAVVGFSFAFMGPLHLSLCALLDYLDSSRGKRRIARIKREGKNVTRQYVVLYLKLAAPSTFIITMCLAVFVILTTLTSFVAQSTVLLVNLAIKTMGEALLKMVLEKMKLSCHAAWACLVVYEIMVGSQTRLIVSSYRSLKLTVLGAAAVSLGNICARATFVYVLRRRAAALPPRRHWAFRATQHLLLQSLPPRSSKSKKAIKAVAELAQESMVLIFDSQTDMIVENISIFTAAALQLSFGGNPVFKVTALPERSAIYMQAAVQWVVEITADVISTGALLWLGLPLLRFWDKFRLDHLMLALSVAGVNIFLILISANGLVQSPWQT</sequence>
<accession>A0A836CHS3</accession>
<dbReference type="EMBL" id="JAFCMP010000179">
    <property type="protein sequence ID" value="KAG5184151.1"/>
    <property type="molecule type" value="Genomic_DNA"/>
</dbReference>
<feature type="transmembrane region" description="Helical" evidence="1">
    <location>
        <begin position="272"/>
        <end position="293"/>
    </location>
</feature>
<feature type="transmembrane region" description="Helical" evidence="1">
    <location>
        <begin position="454"/>
        <end position="479"/>
    </location>
</feature>
<feature type="transmembrane region" description="Helical" evidence="1">
    <location>
        <begin position="86"/>
        <end position="104"/>
    </location>
</feature>
<keyword evidence="1" id="KW-1133">Transmembrane helix</keyword>
<feature type="transmembrane region" description="Helical" evidence="1">
    <location>
        <begin position="188"/>
        <end position="218"/>
    </location>
</feature>
<feature type="transmembrane region" description="Helical" evidence="1">
    <location>
        <begin position="491"/>
        <end position="512"/>
    </location>
</feature>
<dbReference type="Proteomes" id="UP000664859">
    <property type="component" value="Unassembled WGS sequence"/>
</dbReference>
<evidence type="ECO:0000256" key="1">
    <source>
        <dbReference type="SAM" id="Phobius"/>
    </source>
</evidence>
<keyword evidence="3" id="KW-1185">Reference proteome</keyword>
<proteinExistence type="predicted"/>
<gene>
    <name evidence="2" type="ORF">JKP88DRAFT_277355</name>
</gene>
<keyword evidence="1" id="KW-0472">Membrane</keyword>
<feature type="transmembrane region" description="Helical" evidence="1">
    <location>
        <begin position="239"/>
        <end position="266"/>
    </location>
</feature>
<evidence type="ECO:0000313" key="2">
    <source>
        <dbReference type="EMBL" id="KAG5184151.1"/>
    </source>
</evidence>
<keyword evidence="1" id="KW-0812">Transmembrane</keyword>
<feature type="transmembrane region" description="Helical" evidence="1">
    <location>
        <begin position="23"/>
        <end position="41"/>
    </location>
</feature>
<evidence type="ECO:0000313" key="3">
    <source>
        <dbReference type="Proteomes" id="UP000664859"/>
    </source>
</evidence>
<organism evidence="2 3">
    <name type="scientific">Tribonema minus</name>
    <dbReference type="NCBI Taxonomy" id="303371"/>
    <lineage>
        <taxon>Eukaryota</taxon>
        <taxon>Sar</taxon>
        <taxon>Stramenopiles</taxon>
        <taxon>Ochrophyta</taxon>
        <taxon>PX clade</taxon>
        <taxon>Xanthophyceae</taxon>
        <taxon>Tribonematales</taxon>
        <taxon>Tribonemataceae</taxon>
        <taxon>Tribonema</taxon>
    </lineage>
</organism>
<name>A0A836CHS3_9STRA</name>
<feature type="transmembrane region" description="Helical" evidence="1">
    <location>
        <begin position="163"/>
        <end position="182"/>
    </location>
</feature>
<comment type="caution">
    <text evidence="2">The sequence shown here is derived from an EMBL/GenBank/DDBJ whole genome shotgun (WGS) entry which is preliminary data.</text>
</comment>
<feature type="transmembrane region" description="Helical" evidence="1">
    <location>
        <begin position="124"/>
        <end position="143"/>
    </location>
</feature>
<dbReference type="AlphaFoldDB" id="A0A836CHS3"/>
<protein>
    <submittedName>
        <fullName evidence="2">Uncharacterized protein</fullName>
    </submittedName>
</protein>
<feature type="transmembrane region" description="Helical" evidence="1">
    <location>
        <begin position="305"/>
        <end position="326"/>
    </location>
</feature>
<feature type="transmembrane region" description="Helical" evidence="1">
    <location>
        <begin position="47"/>
        <end position="66"/>
    </location>
</feature>
<reference evidence="2" key="1">
    <citation type="submission" date="2021-02" db="EMBL/GenBank/DDBJ databases">
        <title>First Annotated Genome of the Yellow-green Alga Tribonema minus.</title>
        <authorList>
            <person name="Mahan K.M."/>
        </authorList>
    </citation>
    <scope>NUCLEOTIDE SEQUENCE</scope>
    <source>
        <strain evidence="2">UTEX B ZZ1240</strain>
    </source>
</reference>